<evidence type="ECO:0000256" key="3">
    <source>
        <dbReference type="ARBA" id="ARBA00022722"/>
    </source>
</evidence>
<dbReference type="GO" id="GO:0003727">
    <property type="term" value="F:single-stranded RNA binding"/>
    <property type="evidence" value="ECO:0007669"/>
    <property type="project" value="TreeGrafter"/>
</dbReference>
<feature type="binding site" evidence="6">
    <location>
        <position position="86"/>
    </location>
    <ligand>
        <name>Mg(2+)</name>
        <dbReference type="ChEBI" id="CHEBI:18420"/>
    </ligand>
</feature>
<comment type="similarity">
    <text evidence="6">Belongs to the endonuclease V family.</text>
</comment>
<dbReference type="AlphaFoldDB" id="A0A919NAE5"/>
<dbReference type="Pfam" id="PF04493">
    <property type="entry name" value="Endonuclease_5"/>
    <property type="match status" value="1"/>
</dbReference>
<keyword evidence="6" id="KW-0479">Metal-binding</keyword>
<accession>A0A919NAE5</accession>
<evidence type="ECO:0000256" key="5">
    <source>
        <dbReference type="ARBA" id="ARBA00022801"/>
    </source>
</evidence>
<dbReference type="Proteomes" id="UP000629619">
    <property type="component" value="Unassembled WGS sequence"/>
</dbReference>
<name>A0A919NAE5_9ACTN</name>
<feature type="site" description="Interaction with target DNA" evidence="6">
    <location>
        <position position="124"/>
    </location>
</feature>
<dbReference type="Gene3D" id="3.30.2170.10">
    <property type="entry name" value="archaeoglobus fulgidus dsm 4304 superfamily"/>
    <property type="match status" value="1"/>
</dbReference>
<sequence length="272" mass="28743">MRAPHLADPLGGIVTGGQGKPRIHGRAPPNPLIVTCVTAGDNTVYAAVVEFWPRTEEEALATQDALRARVVSAPGPADPATVAGLDVAYDDSGDRLSAAVVVLDAADLTVRDLVTINGRPAFRYVPGLFAFREVPALMAALAKLTVRPDVLVCDGHGLAHPRRFGLAAHLGVLTDLPSFGVGKTRLVGEWEPVGEERGSRSALIDEGETVGAVLRTRTGVKPVFVSVGHRIALDNACALTLRLAPRHRLPETTRAADRACRDLLSRPARSCG</sequence>
<evidence type="ECO:0000313" key="9">
    <source>
        <dbReference type="Proteomes" id="UP000629619"/>
    </source>
</evidence>
<keyword evidence="6" id="KW-0234">DNA repair</keyword>
<keyword evidence="6" id="KW-0227">DNA damage</keyword>
<dbReference type="GO" id="GO:0006281">
    <property type="term" value="P:DNA repair"/>
    <property type="evidence" value="ECO:0007669"/>
    <property type="project" value="UniProtKB-UniRule"/>
</dbReference>
<evidence type="ECO:0000256" key="4">
    <source>
        <dbReference type="ARBA" id="ARBA00022759"/>
    </source>
</evidence>
<keyword evidence="3 6" id="KW-0540">Nuclease</keyword>
<keyword evidence="4 6" id="KW-0255">Endonuclease</keyword>
<comment type="catalytic activity">
    <reaction evidence="6">
        <text>Endonucleolytic cleavage at apurinic or apyrimidinic sites to products with a 5'-phosphate.</text>
        <dbReference type="EC" id="3.1.21.7"/>
    </reaction>
</comment>
<gene>
    <name evidence="6 8" type="primary">nfi</name>
    <name evidence="8" type="ORF">Asi03nite_46920</name>
</gene>
<keyword evidence="9" id="KW-1185">Reference proteome</keyword>
<dbReference type="InterPro" id="IPR007581">
    <property type="entry name" value="Endonuclease-V"/>
</dbReference>
<comment type="cofactor">
    <cofactor evidence="6">
        <name>Mg(2+)</name>
        <dbReference type="ChEBI" id="CHEBI:18420"/>
    </cofactor>
</comment>
<evidence type="ECO:0000313" key="8">
    <source>
        <dbReference type="EMBL" id="GIF07154.1"/>
    </source>
</evidence>
<reference evidence="8" key="1">
    <citation type="submission" date="2021-01" db="EMBL/GenBank/DDBJ databases">
        <title>Whole genome shotgun sequence of Actinoplanes siamensis NBRC 109076.</title>
        <authorList>
            <person name="Komaki H."/>
            <person name="Tamura T."/>
        </authorList>
    </citation>
    <scope>NUCLEOTIDE SEQUENCE</scope>
    <source>
        <strain evidence="8">NBRC 109076</strain>
    </source>
</reference>
<comment type="caution">
    <text evidence="8">The sequence shown here is derived from an EMBL/GenBank/DDBJ whole genome shotgun (WGS) entry which is preliminary data.</text>
</comment>
<dbReference type="PANTHER" id="PTHR28511">
    <property type="entry name" value="ENDONUCLEASE V"/>
    <property type="match status" value="1"/>
</dbReference>
<feature type="region of interest" description="Disordered" evidence="7">
    <location>
        <begin position="1"/>
        <end position="26"/>
    </location>
</feature>
<organism evidence="8 9">
    <name type="scientific">Actinoplanes siamensis</name>
    <dbReference type="NCBI Taxonomy" id="1223317"/>
    <lineage>
        <taxon>Bacteria</taxon>
        <taxon>Bacillati</taxon>
        <taxon>Actinomycetota</taxon>
        <taxon>Actinomycetes</taxon>
        <taxon>Micromonosporales</taxon>
        <taxon>Micromonosporaceae</taxon>
        <taxon>Actinoplanes</taxon>
    </lineage>
</organism>
<comment type="function">
    <text evidence="6">DNA repair enzyme involved in the repair of deaminated bases. Selectively cleaves double-stranded DNA at the second phosphodiester bond 3' to a deoxyinosine leaving behind the intact lesion on the nicked DNA.</text>
</comment>
<feature type="binding site" evidence="6">
    <location>
        <position position="154"/>
    </location>
    <ligand>
        <name>Mg(2+)</name>
        <dbReference type="ChEBI" id="CHEBI:18420"/>
    </ligand>
</feature>
<keyword evidence="2 6" id="KW-0963">Cytoplasm</keyword>
<proteinExistence type="inferred from homology"/>
<dbReference type="PANTHER" id="PTHR28511:SF1">
    <property type="entry name" value="ENDONUCLEASE V"/>
    <property type="match status" value="1"/>
</dbReference>
<dbReference type="HAMAP" id="MF_00801">
    <property type="entry name" value="Endonuclease_5"/>
    <property type="match status" value="1"/>
</dbReference>
<dbReference type="EC" id="3.1.21.7" evidence="6"/>
<dbReference type="GO" id="GO:0043737">
    <property type="term" value="F:deoxyribonuclease V activity"/>
    <property type="evidence" value="ECO:0007669"/>
    <property type="project" value="UniProtKB-UniRule"/>
</dbReference>
<evidence type="ECO:0000256" key="6">
    <source>
        <dbReference type="HAMAP-Rule" id="MF_00801"/>
    </source>
</evidence>
<comment type="subcellular location">
    <subcellularLocation>
        <location evidence="1 6">Cytoplasm</location>
    </subcellularLocation>
</comment>
<dbReference type="GO" id="GO:0016891">
    <property type="term" value="F:RNA endonuclease activity producing 5'-phosphomonoesters, hydrolytic mechanism"/>
    <property type="evidence" value="ECO:0007669"/>
    <property type="project" value="TreeGrafter"/>
</dbReference>
<protein>
    <recommendedName>
        <fullName evidence="6">Endonuclease V</fullName>
        <ecNumber evidence="6">3.1.21.7</ecNumber>
    </recommendedName>
    <alternativeName>
        <fullName evidence="6">Deoxyinosine 3'endonuclease</fullName>
    </alternativeName>
    <alternativeName>
        <fullName evidence="6">Deoxyribonuclease V</fullName>
        <shortName evidence="6">DNase V</shortName>
    </alternativeName>
</protein>
<evidence type="ECO:0000256" key="2">
    <source>
        <dbReference type="ARBA" id="ARBA00022490"/>
    </source>
</evidence>
<evidence type="ECO:0000256" key="1">
    <source>
        <dbReference type="ARBA" id="ARBA00004496"/>
    </source>
</evidence>
<dbReference type="EMBL" id="BOMW01000045">
    <property type="protein sequence ID" value="GIF07154.1"/>
    <property type="molecule type" value="Genomic_DNA"/>
</dbReference>
<dbReference type="GO" id="GO:0000287">
    <property type="term" value="F:magnesium ion binding"/>
    <property type="evidence" value="ECO:0007669"/>
    <property type="project" value="UniProtKB-UniRule"/>
</dbReference>
<keyword evidence="6" id="KW-0460">Magnesium</keyword>
<evidence type="ECO:0000256" key="7">
    <source>
        <dbReference type="SAM" id="MobiDB-lite"/>
    </source>
</evidence>
<dbReference type="CDD" id="cd06559">
    <property type="entry name" value="Endonuclease_V"/>
    <property type="match status" value="1"/>
</dbReference>
<keyword evidence="5 6" id="KW-0378">Hydrolase</keyword>
<dbReference type="GO" id="GO:0005737">
    <property type="term" value="C:cytoplasm"/>
    <property type="evidence" value="ECO:0007669"/>
    <property type="project" value="UniProtKB-SubCell"/>
</dbReference>